<keyword evidence="2" id="KW-1185">Reference proteome</keyword>
<organism evidence="1 2">
    <name type="scientific">Citrus x changshan-huyou</name>
    <dbReference type="NCBI Taxonomy" id="2935761"/>
    <lineage>
        <taxon>Eukaryota</taxon>
        <taxon>Viridiplantae</taxon>
        <taxon>Streptophyta</taxon>
        <taxon>Embryophyta</taxon>
        <taxon>Tracheophyta</taxon>
        <taxon>Spermatophyta</taxon>
        <taxon>Magnoliopsida</taxon>
        <taxon>eudicotyledons</taxon>
        <taxon>Gunneridae</taxon>
        <taxon>Pentapetalae</taxon>
        <taxon>rosids</taxon>
        <taxon>malvids</taxon>
        <taxon>Sapindales</taxon>
        <taxon>Rutaceae</taxon>
        <taxon>Aurantioideae</taxon>
        <taxon>Citrus</taxon>
    </lineage>
</organism>
<dbReference type="AlphaFoldDB" id="A0AAP0MF18"/>
<dbReference type="Proteomes" id="UP001428341">
    <property type="component" value="Unassembled WGS sequence"/>
</dbReference>
<dbReference type="InterPro" id="IPR029044">
    <property type="entry name" value="Nucleotide-diphossugar_trans"/>
</dbReference>
<gene>
    <name evidence="1" type="ORF">WN944_001614</name>
</gene>
<reference evidence="1 2" key="1">
    <citation type="submission" date="2024-05" db="EMBL/GenBank/DDBJ databases">
        <title>Haplotype-resolved chromosome-level genome assembly of Huyou (Citrus changshanensis).</title>
        <authorList>
            <person name="Miao C."/>
            <person name="Chen W."/>
            <person name="Wu Y."/>
            <person name="Wang L."/>
            <person name="Zhao S."/>
            <person name="Grierson D."/>
            <person name="Xu C."/>
            <person name="Chen K."/>
        </authorList>
    </citation>
    <scope>NUCLEOTIDE SEQUENCE [LARGE SCALE GENOMIC DNA]</scope>
    <source>
        <strain evidence="1">01-14</strain>
        <tissue evidence="1">Leaf</tissue>
    </source>
</reference>
<accession>A0AAP0MF18</accession>
<proteinExistence type="predicted"/>
<name>A0AAP0MF18_9ROSI</name>
<sequence length="85" mass="9884">MGLNMLRVYKMGYPDIFLSENSLLRQQMIRRLQNAAKDLVAIDISRPSTYFVQLEEYLGQQKVLENGYKMKVIKVEHEAHGVDNP</sequence>
<dbReference type="EMBL" id="JBCGBO010000004">
    <property type="protein sequence ID" value="KAK9209250.1"/>
    <property type="molecule type" value="Genomic_DNA"/>
</dbReference>
<protein>
    <submittedName>
        <fullName evidence="1">Uncharacterized protein</fullName>
    </submittedName>
</protein>
<evidence type="ECO:0000313" key="2">
    <source>
        <dbReference type="Proteomes" id="UP001428341"/>
    </source>
</evidence>
<dbReference type="Gene3D" id="3.90.550.10">
    <property type="entry name" value="Spore Coat Polysaccharide Biosynthesis Protein SpsA, Chain A"/>
    <property type="match status" value="1"/>
</dbReference>
<comment type="caution">
    <text evidence="1">The sequence shown here is derived from an EMBL/GenBank/DDBJ whole genome shotgun (WGS) entry which is preliminary data.</text>
</comment>
<evidence type="ECO:0000313" key="1">
    <source>
        <dbReference type="EMBL" id="KAK9209250.1"/>
    </source>
</evidence>